<dbReference type="Proteomes" id="UP000479710">
    <property type="component" value="Unassembled WGS sequence"/>
</dbReference>
<keyword evidence="1" id="KW-0472">Membrane</keyword>
<dbReference type="EMBL" id="SPHZ02000006">
    <property type="protein sequence ID" value="KAF0915676.1"/>
    <property type="molecule type" value="Genomic_DNA"/>
</dbReference>
<reference evidence="2 3" key="1">
    <citation type="submission" date="2019-11" db="EMBL/GenBank/DDBJ databases">
        <title>Whole genome sequence of Oryza granulata.</title>
        <authorList>
            <person name="Li W."/>
        </authorList>
    </citation>
    <scope>NUCLEOTIDE SEQUENCE [LARGE SCALE GENOMIC DNA]</scope>
    <source>
        <strain evidence="3">cv. Menghai</strain>
        <tissue evidence="2">Leaf</tissue>
    </source>
</reference>
<name>A0A6G1DTC8_9ORYZ</name>
<evidence type="ECO:0000313" key="3">
    <source>
        <dbReference type="Proteomes" id="UP000479710"/>
    </source>
</evidence>
<protein>
    <submittedName>
        <fullName evidence="2">Uncharacterized protein</fullName>
    </submittedName>
</protein>
<accession>A0A6G1DTC8</accession>
<feature type="transmembrane region" description="Helical" evidence="1">
    <location>
        <begin position="51"/>
        <end position="70"/>
    </location>
</feature>
<comment type="caution">
    <text evidence="2">The sequence shown here is derived from an EMBL/GenBank/DDBJ whole genome shotgun (WGS) entry which is preliminary data.</text>
</comment>
<gene>
    <name evidence="2" type="ORF">E2562_037803</name>
</gene>
<evidence type="ECO:0000313" key="2">
    <source>
        <dbReference type="EMBL" id="KAF0915676.1"/>
    </source>
</evidence>
<evidence type="ECO:0000256" key="1">
    <source>
        <dbReference type="SAM" id="Phobius"/>
    </source>
</evidence>
<sequence length="73" mass="7799">MQQARQLSGGLVRRRRTATPSKIEVATAWWCGPAATPGSATTKIGMAGESLLEYLIVVYVTGAPFALVQVDSY</sequence>
<organism evidence="2 3">
    <name type="scientific">Oryza meyeriana var. granulata</name>
    <dbReference type="NCBI Taxonomy" id="110450"/>
    <lineage>
        <taxon>Eukaryota</taxon>
        <taxon>Viridiplantae</taxon>
        <taxon>Streptophyta</taxon>
        <taxon>Embryophyta</taxon>
        <taxon>Tracheophyta</taxon>
        <taxon>Spermatophyta</taxon>
        <taxon>Magnoliopsida</taxon>
        <taxon>Liliopsida</taxon>
        <taxon>Poales</taxon>
        <taxon>Poaceae</taxon>
        <taxon>BOP clade</taxon>
        <taxon>Oryzoideae</taxon>
        <taxon>Oryzeae</taxon>
        <taxon>Oryzinae</taxon>
        <taxon>Oryza</taxon>
        <taxon>Oryza meyeriana</taxon>
    </lineage>
</organism>
<keyword evidence="1" id="KW-0812">Transmembrane</keyword>
<proteinExistence type="predicted"/>
<dbReference type="AlphaFoldDB" id="A0A6G1DTC8"/>
<keyword evidence="1" id="KW-1133">Transmembrane helix</keyword>
<keyword evidence="3" id="KW-1185">Reference proteome</keyword>